<gene>
    <name evidence="7" type="ORF">BpHYR1_031015</name>
</gene>
<feature type="transmembrane region" description="Helical" evidence="5">
    <location>
        <begin position="374"/>
        <end position="392"/>
    </location>
</feature>
<feature type="transmembrane region" description="Helical" evidence="5">
    <location>
        <begin position="254"/>
        <end position="272"/>
    </location>
</feature>
<keyword evidence="3 5" id="KW-1133">Transmembrane helix</keyword>
<proteinExistence type="predicted"/>
<dbReference type="Pfam" id="PF00083">
    <property type="entry name" value="Sugar_tr"/>
    <property type="match status" value="1"/>
</dbReference>
<feature type="transmembrane region" description="Helical" evidence="5">
    <location>
        <begin position="428"/>
        <end position="451"/>
    </location>
</feature>
<feature type="transmembrane region" description="Helical" evidence="5">
    <location>
        <begin position="133"/>
        <end position="151"/>
    </location>
</feature>
<feature type="transmembrane region" description="Helical" evidence="5">
    <location>
        <begin position="21"/>
        <end position="44"/>
    </location>
</feature>
<reference evidence="7 8" key="1">
    <citation type="journal article" date="2018" name="Sci. Rep.">
        <title>Genomic signatures of local adaptation to the degree of environmental predictability in rotifers.</title>
        <authorList>
            <person name="Franch-Gras L."/>
            <person name="Hahn C."/>
            <person name="Garcia-Roger E.M."/>
            <person name="Carmona M.J."/>
            <person name="Serra M."/>
            <person name="Gomez A."/>
        </authorList>
    </citation>
    <scope>NUCLEOTIDE SEQUENCE [LARGE SCALE GENOMIC DNA]</scope>
    <source>
        <strain evidence="7">HYR1</strain>
    </source>
</reference>
<dbReference type="GO" id="GO:0022857">
    <property type="term" value="F:transmembrane transporter activity"/>
    <property type="evidence" value="ECO:0007669"/>
    <property type="project" value="InterPro"/>
</dbReference>
<feature type="transmembrane region" description="Helical" evidence="5">
    <location>
        <begin position="404"/>
        <end position="422"/>
    </location>
</feature>
<evidence type="ECO:0000256" key="5">
    <source>
        <dbReference type="SAM" id="Phobius"/>
    </source>
</evidence>
<dbReference type="PANTHER" id="PTHR24064">
    <property type="entry name" value="SOLUTE CARRIER FAMILY 22 MEMBER"/>
    <property type="match status" value="1"/>
</dbReference>
<feature type="transmembrane region" description="Helical" evidence="5">
    <location>
        <begin position="229"/>
        <end position="248"/>
    </location>
</feature>
<keyword evidence="8" id="KW-1185">Reference proteome</keyword>
<feature type="transmembrane region" description="Helical" evidence="5">
    <location>
        <begin position="342"/>
        <end position="362"/>
    </location>
</feature>
<feature type="transmembrane region" description="Helical" evidence="5">
    <location>
        <begin position="160"/>
        <end position="178"/>
    </location>
</feature>
<dbReference type="SUPFAM" id="SSF103473">
    <property type="entry name" value="MFS general substrate transporter"/>
    <property type="match status" value="1"/>
</dbReference>
<dbReference type="Gene3D" id="1.20.1250.20">
    <property type="entry name" value="MFS general substrate transporter like domains"/>
    <property type="match status" value="1"/>
</dbReference>
<evidence type="ECO:0000256" key="2">
    <source>
        <dbReference type="ARBA" id="ARBA00022692"/>
    </source>
</evidence>
<keyword evidence="4 5" id="KW-0472">Membrane</keyword>
<evidence type="ECO:0000256" key="4">
    <source>
        <dbReference type="ARBA" id="ARBA00023136"/>
    </source>
</evidence>
<protein>
    <submittedName>
        <fullName evidence="7">Organic cation transporter-like</fullName>
    </submittedName>
</protein>
<evidence type="ECO:0000313" key="8">
    <source>
        <dbReference type="Proteomes" id="UP000276133"/>
    </source>
</evidence>
<comment type="subcellular location">
    <subcellularLocation>
        <location evidence="1">Membrane</location>
        <topology evidence="1">Multi-pass membrane protein</topology>
    </subcellularLocation>
</comment>
<evidence type="ECO:0000256" key="3">
    <source>
        <dbReference type="ARBA" id="ARBA00022989"/>
    </source>
</evidence>
<name>A0A3M7PXA2_BRAPC</name>
<keyword evidence="2 5" id="KW-0812">Transmembrane</keyword>
<sequence>MRSLRHENIYEDIGEIGPYQIFLFSLVGLLAAVPALTGYGFVFIGATPDYRCKIPIAEHDTFNLKDQSHYDSLVEYIPRTRDKIFNKCNIRQNSTDTSEFVPCTEWVYSTEFYDTTMVTEWNLVCSNFHYKSLYMNLHFIGTCGVVLSGILSDRFGRKKIAYILLSLNALVAVLSAILLNTNTFDLAVKRNLFAVLKLLYAITSNVYSIAITLVIELTGPNRRILASNFVAISFVMVSIVLSSVAFFLRNFQMLSIFIACVTCLIPTYFWIVPESPRWLILQKRKTEALRILGKISKSNKKPMNFVEEIESLQNSAVSLYRTSDEKLEFLELVKFFMKKRLYVFRTFILVINWTVISAIYYGISFFTEKIPGDPYLNCILFILVDLVALIFIQMTTERFGRKVPFTVAMTIGGITFILMTFLPSHSVLSTFCALIGKLCIAFALNLSFTITSEFYPTFIRNSVTSLLVGIGRGGSVSSTYIHRFGELYKLYNLPFFIFGASSLFAGLLFFTFMPETKEKTLPENLDEF</sequence>
<dbReference type="AlphaFoldDB" id="A0A3M7PXA2"/>
<comment type="caution">
    <text evidence="7">The sequence shown here is derived from an EMBL/GenBank/DDBJ whole genome shotgun (WGS) entry which is preliminary data.</text>
</comment>
<evidence type="ECO:0000313" key="7">
    <source>
        <dbReference type="EMBL" id="RNA03381.1"/>
    </source>
</evidence>
<dbReference type="GO" id="GO:0016020">
    <property type="term" value="C:membrane"/>
    <property type="evidence" value="ECO:0007669"/>
    <property type="project" value="UniProtKB-SubCell"/>
</dbReference>
<dbReference type="InterPro" id="IPR020846">
    <property type="entry name" value="MFS_dom"/>
</dbReference>
<dbReference type="InterPro" id="IPR036259">
    <property type="entry name" value="MFS_trans_sf"/>
</dbReference>
<feature type="domain" description="Major facilitator superfamily (MFS) profile" evidence="6">
    <location>
        <begin position="26"/>
        <end position="517"/>
    </location>
</feature>
<evidence type="ECO:0000256" key="1">
    <source>
        <dbReference type="ARBA" id="ARBA00004141"/>
    </source>
</evidence>
<dbReference type="PROSITE" id="PS50850">
    <property type="entry name" value="MFS"/>
    <property type="match status" value="1"/>
</dbReference>
<feature type="transmembrane region" description="Helical" evidence="5">
    <location>
        <begin position="198"/>
        <end position="217"/>
    </location>
</feature>
<feature type="transmembrane region" description="Helical" evidence="5">
    <location>
        <begin position="493"/>
        <end position="512"/>
    </location>
</feature>
<dbReference type="OrthoDB" id="3936150at2759"/>
<evidence type="ECO:0000259" key="6">
    <source>
        <dbReference type="PROSITE" id="PS50850"/>
    </source>
</evidence>
<dbReference type="InterPro" id="IPR005828">
    <property type="entry name" value="MFS_sugar_transport-like"/>
</dbReference>
<accession>A0A3M7PXA2</accession>
<dbReference type="EMBL" id="REGN01008521">
    <property type="protein sequence ID" value="RNA03381.1"/>
    <property type="molecule type" value="Genomic_DNA"/>
</dbReference>
<dbReference type="Proteomes" id="UP000276133">
    <property type="component" value="Unassembled WGS sequence"/>
</dbReference>
<organism evidence="7 8">
    <name type="scientific">Brachionus plicatilis</name>
    <name type="common">Marine rotifer</name>
    <name type="synonym">Brachionus muelleri</name>
    <dbReference type="NCBI Taxonomy" id="10195"/>
    <lineage>
        <taxon>Eukaryota</taxon>
        <taxon>Metazoa</taxon>
        <taxon>Spiralia</taxon>
        <taxon>Gnathifera</taxon>
        <taxon>Rotifera</taxon>
        <taxon>Eurotatoria</taxon>
        <taxon>Monogononta</taxon>
        <taxon>Pseudotrocha</taxon>
        <taxon>Ploima</taxon>
        <taxon>Brachionidae</taxon>
        <taxon>Brachionus</taxon>
    </lineage>
</organism>
<dbReference type="STRING" id="10195.A0A3M7PXA2"/>